<organism evidence="9">
    <name type="scientific">Arcella intermedia</name>
    <dbReference type="NCBI Taxonomy" id="1963864"/>
    <lineage>
        <taxon>Eukaryota</taxon>
        <taxon>Amoebozoa</taxon>
        <taxon>Tubulinea</taxon>
        <taxon>Elardia</taxon>
        <taxon>Arcellinida</taxon>
        <taxon>Sphaerothecina</taxon>
        <taxon>Arcellidae</taxon>
        <taxon>Arcella</taxon>
    </lineage>
</organism>
<dbReference type="InterPro" id="IPR001781">
    <property type="entry name" value="Znf_LIM"/>
</dbReference>
<feature type="compositionally biased region" description="Low complexity" evidence="7">
    <location>
        <begin position="122"/>
        <end position="138"/>
    </location>
</feature>
<evidence type="ECO:0000256" key="5">
    <source>
        <dbReference type="ARBA" id="ARBA00023242"/>
    </source>
</evidence>
<feature type="domain" description="LIM zinc-binding" evidence="8">
    <location>
        <begin position="1"/>
        <end position="41"/>
    </location>
</feature>
<evidence type="ECO:0000256" key="1">
    <source>
        <dbReference type="ARBA" id="ARBA00004123"/>
    </source>
</evidence>
<feature type="region of interest" description="Disordered" evidence="7">
    <location>
        <begin position="86"/>
        <end position="156"/>
    </location>
</feature>
<keyword evidence="5" id="KW-0539">Nucleus</keyword>
<evidence type="ECO:0000256" key="3">
    <source>
        <dbReference type="ARBA" id="ARBA00022737"/>
    </source>
</evidence>
<comment type="subcellular location">
    <subcellularLocation>
        <location evidence="1">Nucleus</location>
    </subcellularLocation>
</comment>
<dbReference type="GO" id="GO:0046872">
    <property type="term" value="F:metal ion binding"/>
    <property type="evidence" value="ECO:0007669"/>
    <property type="project" value="UniProtKB-KW"/>
</dbReference>
<evidence type="ECO:0000259" key="8">
    <source>
        <dbReference type="PROSITE" id="PS50023"/>
    </source>
</evidence>
<accession>A0A6B2LBU6</accession>
<feature type="region of interest" description="Disordered" evidence="7">
    <location>
        <begin position="46"/>
        <end position="65"/>
    </location>
</feature>
<sequence>MSWHATCLKCAQCNRTLAVGSINDRNGKVYCKNCYSSVAGLKGFGHGTSSESSVSGGASGKATYSNAPVEQESALAKGFSDGYGAGNVNPQGVHTPNVPQPNLDPALLPVPRIHQQQHGQVQSSPSPAPTQAPSQAPSVHSTGLPQSAPTSSVGQEGYTLANDGDWAYFDINLALKATGKGAAALRQVLPVSECGFAYWRIVRANVGNSGADVITEANVVLQYKGPSTNAIKKVKSNTALDAAQKKCPAPYKGFLEVLTNGPNLTDEAIFDRWKPGSGSKVIDN</sequence>
<evidence type="ECO:0000256" key="4">
    <source>
        <dbReference type="ARBA" id="ARBA00022833"/>
    </source>
</evidence>
<keyword evidence="4 6" id="KW-0862">Zinc</keyword>
<keyword evidence="3" id="KW-0677">Repeat</keyword>
<dbReference type="AlphaFoldDB" id="A0A6B2LBU6"/>
<dbReference type="EMBL" id="GIBP01005318">
    <property type="protein sequence ID" value="NDV34287.1"/>
    <property type="molecule type" value="Transcribed_RNA"/>
</dbReference>
<dbReference type="SUPFAM" id="SSF57716">
    <property type="entry name" value="Glucocorticoid receptor-like (DNA-binding domain)"/>
    <property type="match status" value="1"/>
</dbReference>
<keyword evidence="2 6" id="KW-0479">Metal-binding</keyword>
<keyword evidence="6" id="KW-0440">LIM domain</keyword>
<dbReference type="Pfam" id="PF00412">
    <property type="entry name" value="LIM"/>
    <property type="match status" value="1"/>
</dbReference>
<dbReference type="Gene3D" id="2.10.110.10">
    <property type="entry name" value="Cysteine Rich Protein"/>
    <property type="match status" value="1"/>
</dbReference>
<dbReference type="PROSITE" id="PS50023">
    <property type="entry name" value="LIM_DOMAIN_2"/>
    <property type="match status" value="1"/>
</dbReference>
<dbReference type="PANTHER" id="PTHR24215:SF35">
    <property type="entry name" value="MUSCLE LIM PROTEIN MLP84B"/>
    <property type="match status" value="1"/>
</dbReference>
<dbReference type="GO" id="GO:0005634">
    <property type="term" value="C:nucleus"/>
    <property type="evidence" value="ECO:0007669"/>
    <property type="project" value="UniProtKB-SubCell"/>
</dbReference>
<name>A0A6B2LBU6_9EUKA</name>
<dbReference type="GO" id="GO:0005737">
    <property type="term" value="C:cytoplasm"/>
    <property type="evidence" value="ECO:0007669"/>
    <property type="project" value="TreeGrafter"/>
</dbReference>
<evidence type="ECO:0000313" key="9">
    <source>
        <dbReference type="EMBL" id="NDV34287.1"/>
    </source>
</evidence>
<evidence type="ECO:0000256" key="7">
    <source>
        <dbReference type="SAM" id="MobiDB-lite"/>
    </source>
</evidence>
<evidence type="ECO:0000256" key="6">
    <source>
        <dbReference type="PROSITE-ProRule" id="PRU00125"/>
    </source>
</evidence>
<reference evidence="9" key="1">
    <citation type="journal article" date="2020" name="J. Eukaryot. Microbiol.">
        <title>De novo Sequencing, Assembly and Annotation of the Transcriptome for the Free-Living Testate Amoeba Arcella intermedia.</title>
        <authorList>
            <person name="Ribeiro G.M."/>
            <person name="Porfirio-Sousa A.L."/>
            <person name="Maurer-Alcala X.X."/>
            <person name="Katz L.A."/>
            <person name="Lahr D.J.G."/>
        </authorList>
    </citation>
    <scope>NUCLEOTIDE SEQUENCE</scope>
</reference>
<proteinExistence type="predicted"/>
<dbReference type="GO" id="GO:0030036">
    <property type="term" value="P:actin cytoskeleton organization"/>
    <property type="evidence" value="ECO:0007669"/>
    <property type="project" value="TreeGrafter"/>
</dbReference>
<evidence type="ECO:0000256" key="2">
    <source>
        <dbReference type="ARBA" id="ARBA00022723"/>
    </source>
</evidence>
<feature type="compositionally biased region" description="Polar residues" evidence="7">
    <location>
        <begin position="139"/>
        <end position="154"/>
    </location>
</feature>
<dbReference type="PANTHER" id="PTHR24215">
    <property type="entry name" value="RHO-GTPASE-ACTIVATING PROTEIN LRG1"/>
    <property type="match status" value="1"/>
</dbReference>
<protein>
    <recommendedName>
        <fullName evidence="8">LIM zinc-binding domain-containing protein</fullName>
    </recommendedName>
</protein>
<feature type="compositionally biased region" description="Low complexity" evidence="7">
    <location>
        <begin position="47"/>
        <end position="56"/>
    </location>
</feature>